<dbReference type="EMBL" id="QQBB01000022">
    <property type="protein sequence ID" value="RDI50387.1"/>
    <property type="molecule type" value="Genomic_DNA"/>
</dbReference>
<gene>
    <name evidence="1" type="ORF">DES45_1223</name>
</gene>
<dbReference type="Proteomes" id="UP000254925">
    <property type="component" value="Unassembled WGS sequence"/>
</dbReference>
<comment type="caution">
    <text evidence="1">The sequence shown here is derived from an EMBL/GenBank/DDBJ whole genome shotgun (WGS) entry which is preliminary data.</text>
</comment>
<name>A0A370H2J7_9HYPH</name>
<protein>
    <recommendedName>
        <fullName evidence="3">Anti-sigma factor NepR domain-containing protein</fullName>
    </recommendedName>
</protein>
<sequence length="71" mass="7603">MLIDEDQHGGTAEPSSLIFSQAQVNHVLGYSLAKLYQDLMKAPIPEKLQALLDQIEAGTAKGSPKPENPSA</sequence>
<evidence type="ECO:0000313" key="1">
    <source>
        <dbReference type="EMBL" id="RDI50387.1"/>
    </source>
</evidence>
<evidence type="ECO:0008006" key="3">
    <source>
        <dbReference type="Google" id="ProtNLM"/>
    </source>
</evidence>
<accession>A0A370H2J7</accession>
<organism evidence="1 2">
    <name type="scientific">Microvirga subterranea</name>
    <dbReference type="NCBI Taxonomy" id="186651"/>
    <lineage>
        <taxon>Bacteria</taxon>
        <taxon>Pseudomonadati</taxon>
        <taxon>Pseudomonadota</taxon>
        <taxon>Alphaproteobacteria</taxon>
        <taxon>Hyphomicrobiales</taxon>
        <taxon>Methylobacteriaceae</taxon>
        <taxon>Microvirga</taxon>
    </lineage>
</organism>
<reference evidence="1 2" key="1">
    <citation type="submission" date="2018-07" db="EMBL/GenBank/DDBJ databases">
        <title>Genomic Encyclopedia of Type Strains, Phase IV (KMG-IV): sequencing the most valuable type-strain genomes for metagenomic binning, comparative biology and taxonomic classification.</title>
        <authorList>
            <person name="Goeker M."/>
        </authorList>
    </citation>
    <scope>NUCLEOTIDE SEQUENCE [LARGE SCALE GENOMIC DNA]</scope>
    <source>
        <strain evidence="1 2">DSM 14364</strain>
    </source>
</reference>
<keyword evidence="2" id="KW-1185">Reference proteome</keyword>
<dbReference type="AlphaFoldDB" id="A0A370H2J7"/>
<dbReference type="OrthoDB" id="8021421at2"/>
<dbReference type="RefSeq" id="WP_114773471.1">
    <property type="nucleotide sequence ID" value="NZ_QQBB01000022.1"/>
</dbReference>
<evidence type="ECO:0000313" key="2">
    <source>
        <dbReference type="Proteomes" id="UP000254925"/>
    </source>
</evidence>
<proteinExistence type="predicted"/>